<evidence type="ECO:0008006" key="2">
    <source>
        <dbReference type="Google" id="ProtNLM"/>
    </source>
</evidence>
<dbReference type="WBParaSite" id="maker-PairedContig_2277-snap-gene-0.2-mRNA-1">
    <property type="protein sequence ID" value="maker-PairedContig_2277-snap-gene-0.2-mRNA-1"/>
    <property type="gene ID" value="maker-PairedContig_2277-snap-gene-0.2"/>
</dbReference>
<proteinExistence type="predicted"/>
<dbReference type="AlphaFoldDB" id="A0A1I8EII0"/>
<organism evidence="1">
    <name type="scientific">Wuchereria bancrofti</name>
    <dbReference type="NCBI Taxonomy" id="6293"/>
    <lineage>
        <taxon>Eukaryota</taxon>
        <taxon>Metazoa</taxon>
        <taxon>Ecdysozoa</taxon>
        <taxon>Nematoda</taxon>
        <taxon>Chromadorea</taxon>
        <taxon>Rhabditida</taxon>
        <taxon>Spirurina</taxon>
        <taxon>Spiruromorpha</taxon>
        <taxon>Filarioidea</taxon>
        <taxon>Onchocercidae</taxon>
        <taxon>Wuchereria</taxon>
    </lineage>
</organism>
<protein>
    <recommendedName>
        <fullName evidence="2">F-box domain-containing protein</fullName>
    </recommendedName>
</protein>
<accession>A0A1I8EII0</accession>
<name>A0A1I8EII0_WUCBA</name>
<evidence type="ECO:0000313" key="1">
    <source>
        <dbReference type="WBParaSite" id="maker-PairedContig_2277-snap-gene-0.2-mRNA-1"/>
    </source>
</evidence>
<reference evidence="1" key="1">
    <citation type="submission" date="2016-11" db="UniProtKB">
        <authorList>
            <consortium name="WormBaseParasite"/>
        </authorList>
    </citation>
    <scope>IDENTIFICATION</scope>
    <source>
        <strain evidence="1">pt0022</strain>
    </source>
</reference>
<sequence>MFVNFQDALSDGNPFWKSSHGKFGPGEHVPFQRLSEATMSALQDRNGNDIVQDESKGLLSLLDEIIIRIIEKLSSEDIANIADTCIKLREVVRKMTAGDERTIIVMLCRYSYMRKMPANIASDSKAKKKRKMKRKKIHTVKEIASEDELVKNRLNAKFKMKTQRSNDDGMPCLRLTKSKHLYDFLIF</sequence>